<dbReference type="GO" id="GO:0009228">
    <property type="term" value="P:thiamine biosynthetic process"/>
    <property type="evidence" value="ECO:0007669"/>
    <property type="project" value="InterPro"/>
</dbReference>
<dbReference type="Pfam" id="PF08543">
    <property type="entry name" value="Phos_pyr_kin"/>
    <property type="match status" value="1"/>
</dbReference>
<name>A0A9Q4C3C9_9EURY</name>
<evidence type="ECO:0000313" key="7">
    <source>
        <dbReference type="EMBL" id="MCX2818306.1"/>
    </source>
</evidence>
<feature type="domain" description="Pyridoxamine kinase/Phosphomethylpyrimidine kinase" evidence="5">
    <location>
        <begin position="14"/>
        <end position="257"/>
    </location>
</feature>
<dbReference type="EMBL" id="RKLV01000002">
    <property type="protein sequence ID" value="MCX2818306.1"/>
    <property type="molecule type" value="Genomic_DNA"/>
</dbReference>
<dbReference type="NCBIfam" id="TIGR00097">
    <property type="entry name" value="HMP-P_kinase"/>
    <property type="match status" value="1"/>
</dbReference>
<dbReference type="PANTHER" id="PTHR20858:SF17">
    <property type="entry name" value="HYDROXYMETHYLPYRIMIDINE_PHOSPHOMETHYLPYRIMIDINE KINASE THI20-RELATED"/>
    <property type="match status" value="1"/>
</dbReference>
<evidence type="ECO:0000256" key="2">
    <source>
        <dbReference type="ARBA" id="ARBA00022741"/>
    </source>
</evidence>
<dbReference type="InterPro" id="IPR004399">
    <property type="entry name" value="HMP/HMP-P_kinase_dom"/>
</dbReference>
<organism evidence="7 8">
    <name type="scientific">Halorutilus salinus</name>
    <dbReference type="NCBI Taxonomy" id="2487751"/>
    <lineage>
        <taxon>Archaea</taxon>
        <taxon>Methanobacteriati</taxon>
        <taxon>Methanobacteriota</taxon>
        <taxon>Stenosarchaea group</taxon>
        <taxon>Halobacteria</taxon>
        <taxon>Halorutilales</taxon>
        <taxon>Halorutilaceae</taxon>
        <taxon>Halorutilus</taxon>
    </lineage>
</organism>
<evidence type="ECO:0000256" key="1">
    <source>
        <dbReference type="ARBA" id="ARBA00022679"/>
    </source>
</evidence>
<dbReference type="GO" id="GO:0008902">
    <property type="term" value="F:hydroxymethylpyrimidine kinase activity"/>
    <property type="evidence" value="ECO:0007669"/>
    <property type="project" value="UniProtKB-EC"/>
</dbReference>
<dbReference type="InterPro" id="IPR019293">
    <property type="entry name" value="ThiN"/>
</dbReference>
<dbReference type="FunFam" id="3.40.1190.20:FF:000003">
    <property type="entry name" value="Phosphomethylpyrimidine kinase ThiD"/>
    <property type="match status" value="1"/>
</dbReference>
<evidence type="ECO:0000313" key="8">
    <source>
        <dbReference type="Proteomes" id="UP001149411"/>
    </source>
</evidence>
<dbReference type="EC" id="2.7.1.49" evidence="7"/>
<dbReference type="RefSeq" id="WP_266086069.1">
    <property type="nucleotide sequence ID" value="NZ_RKLV01000002.1"/>
</dbReference>
<keyword evidence="1 7" id="KW-0808">Transferase</keyword>
<keyword evidence="2" id="KW-0547">Nucleotide-binding</keyword>
<reference evidence="7" key="1">
    <citation type="submission" date="2022-09" db="EMBL/GenBank/DDBJ databases">
        <title>Haloadaptaus new haloarchaeum isolated from saline soil.</title>
        <authorList>
            <person name="Duran-Viseras A."/>
            <person name="Sanchez-Porro C."/>
            <person name="Ventosa A."/>
        </authorList>
    </citation>
    <scope>NUCLEOTIDE SEQUENCE</scope>
    <source>
        <strain evidence="7">F3-133</strain>
    </source>
</reference>
<dbReference type="GO" id="GO:0005829">
    <property type="term" value="C:cytosol"/>
    <property type="evidence" value="ECO:0007669"/>
    <property type="project" value="TreeGrafter"/>
</dbReference>
<dbReference type="InterPro" id="IPR029056">
    <property type="entry name" value="Ribokinase-like"/>
</dbReference>
<proteinExistence type="predicted"/>
<dbReference type="GO" id="GO:0005524">
    <property type="term" value="F:ATP binding"/>
    <property type="evidence" value="ECO:0007669"/>
    <property type="project" value="UniProtKB-KW"/>
</dbReference>
<evidence type="ECO:0000259" key="6">
    <source>
        <dbReference type="Pfam" id="PF10120"/>
    </source>
</evidence>
<dbReference type="SUPFAM" id="SSF53613">
    <property type="entry name" value="Ribokinase-like"/>
    <property type="match status" value="1"/>
</dbReference>
<dbReference type="Gene3D" id="3.40.225.10">
    <property type="entry name" value="Class II aldolase/adducin N-terminal domain"/>
    <property type="match status" value="1"/>
</dbReference>
<comment type="caution">
    <text evidence="7">The sequence shown here is derived from an EMBL/GenBank/DDBJ whole genome shotgun (WGS) entry which is preliminary data.</text>
</comment>
<gene>
    <name evidence="7" type="primary">thiD</name>
    <name evidence="7" type="ORF">EGH25_02930</name>
</gene>
<dbReference type="EC" id="2.7.4.7" evidence="7"/>
<sequence>MTDTNVALTVAGSDSGGGAGIQADLKTMEAFGVFGTSAVTSLTAQNSTGVRGVHDTPSEFVAEQIDAVVEDFNVTAAKTGMLSNAETARVVAEKIDEHDLTTVVDPVMIAQSGDRLLSEEAEEVVRDELLPRASLVTPNAPEAETLTGVGIDSSEGMREAARELVDAGAEAAVVTGGHIEGDEVVDVLADAETTERYTKPRVEGGATHGTGCAFSSAVAAELANGASLRESVARAEGFLYRAVRYGLEVGEGADTVHHLVGTRNDAARLEAVEAVRVTVERFGEIEGFPALLPEVGTNVGVATPYAVEHDEIAAVEGRLRRTDVGFVASCVRLGASGHVARYLLGLRDHLDDEPGAVCNLRNNAEVREALGTTGMNVLRIDRADQPDETREGEGGTMGWSARTVASRDGFPDAVVDAGAVGKEPMVRIAARDADELVERVESIAEALDG</sequence>
<evidence type="ECO:0000259" key="5">
    <source>
        <dbReference type="Pfam" id="PF08543"/>
    </source>
</evidence>
<dbReference type="Pfam" id="PF10120">
    <property type="entry name" value="ThiN"/>
    <property type="match status" value="1"/>
</dbReference>
<protein>
    <submittedName>
        <fullName evidence="7">Bifunctional hydroxymethylpyrimidine kinase/phosphomethylpyrimidine kinase</fullName>
        <ecNumber evidence="7">2.7.1.49</ecNumber>
        <ecNumber evidence="7">2.7.4.7</ecNumber>
    </submittedName>
</protein>
<dbReference type="InterPro" id="IPR013749">
    <property type="entry name" value="PM/HMP-P_kinase-1"/>
</dbReference>
<dbReference type="Gene3D" id="3.40.1190.20">
    <property type="match status" value="1"/>
</dbReference>
<evidence type="ECO:0000256" key="4">
    <source>
        <dbReference type="ARBA" id="ARBA00022840"/>
    </source>
</evidence>
<dbReference type="AlphaFoldDB" id="A0A9Q4C3C9"/>
<feature type="domain" description="Thiamine-phosphate synthase ThiN" evidence="6">
    <location>
        <begin position="275"/>
        <end position="441"/>
    </location>
</feature>
<keyword evidence="8" id="KW-1185">Reference proteome</keyword>
<dbReference type="CDD" id="cd01169">
    <property type="entry name" value="HMPP_kinase"/>
    <property type="match status" value="1"/>
</dbReference>
<accession>A0A9Q4C3C9</accession>
<keyword evidence="3 7" id="KW-0418">Kinase</keyword>
<dbReference type="InterPro" id="IPR036409">
    <property type="entry name" value="Aldolase_II/adducin_N_sf"/>
</dbReference>
<dbReference type="PANTHER" id="PTHR20858">
    <property type="entry name" value="PHOSPHOMETHYLPYRIMIDINE KINASE"/>
    <property type="match status" value="1"/>
</dbReference>
<dbReference type="GO" id="GO:0008972">
    <property type="term" value="F:phosphomethylpyrimidine kinase activity"/>
    <property type="evidence" value="ECO:0007669"/>
    <property type="project" value="UniProtKB-EC"/>
</dbReference>
<keyword evidence="4" id="KW-0067">ATP-binding</keyword>
<evidence type="ECO:0000256" key="3">
    <source>
        <dbReference type="ARBA" id="ARBA00022777"/>
    </source>
</evidence>
<dbReference type="Proteomes" id="UP001149411">
    <property type="component" value="Unassembled WGS sequence"/>
</dbReference>
<dbReference type="SUPFAM" id="SSF53639">
    <property type="entry name" value="AraD/HMP-PK domain-like"/>
    <property type="match status" value="1"/>
</dbReference>